<dbReference type="EMBL" id="CVRI01000010">
    <property type="protein sequence ID" value="CRK88967.1"/>
    <property type="molecule type" value="Genomic_DNA"/>
</dbReference>
<evidence type="ECO:0000313" key="1">
    <source>
        <dbReference type="EMBL" id="CRK88967.1"/>
    </source>
</evidence>
<protein>
    <submittedName>
        <fullName evidence="1">CLUMA_CG002685, isoform A</fullName>
    </submittedName>
</protein>
<name>A0A1J1HLN2_9DIPT</name>
<gene>
    <name evidence="1" type="ORF">CLUMA_CG002685</name>
</gene>
<organism evidence="1 2">
    <name type="scientific">Clunio marinus</name>
    <dbReference type="NCBI Taxonomy" id="568069"/>
    <lineage>
        <taxon>Eukaryota</taxon>
        <taxon>Metazoa</taxon>
        <taxon>Ecdysozoa</taxon>
        <taxon>Arthropoda</taxon>
        <taxon>Hexapoda</taxon>
        <taxon>Insecta</taxon>
        <taxon>Pterygota</taxon>
        <taxon>Neoptera</taxon>
        <taxon>Endopterygota</taxon>
        <taxon>Diptera</taxon>
        <taxon>Nematocera</taxon>
        <taxon>Chironomoidea</taxon>
        <taxon>Chironomidae</taxon>
        <taxon>Clunio</taxon>
    </lineage>
</organism>
<sequence>MLKSNWSLCLQFCQRFHKYCNNFLHQMFQIHRALS</sequence>
<evidence type="ECO:0000313" key="2">
    <source>
        <dbReference type="Proteomes" id="UP000183832"/>
    </source>
</evidence>
<keyword evidence="2" id="KW-1185">Reference proteome</keyword>
<reference evidence="1 2" key="1">
    <citation type="submission" date="2015-04" db="EMBL/GenBank/DDBJ databases">
        <authorList>
            <person name="Syromyatnikov M.Y."/>
            <person name="Popov V.N."/>
        </authorList>
    </citation>
    <scope>NUCLEOTIDE SEQUENCE [LARGE SCALE GENOMIC DNA]</scope>
</reference>
<dbReference type="AlphaFoldDB" id="A0A1J1HLN2"/>
<dbReference type="Proteomes" id="UP000183832">
    <property type="component" value="Unassembled WGS sequence"/>
</dbReference>
<proteinExistence type="predicted"/>
<accession>A0A1J1HLN2</accession>